<feature type="repeat" description="ANK" evidence="3">
    <location>
        <begin position="1059"/>
        <end position="1092"/>
    </location>
</feature>
<feature type="repeat" description="ANK" evidence="3">
    <location>
        <begin position="961"/>
        <end position="993"/>
    </location>
</feature>
<dbReference type="Pfam" id="PF24883">
    <property type="entry name" value="NPHP3_N"/>
    <property type="match status" value="1"/>
</dbReference>
<evidence type="ECO:0000256" key="2">
    <source>
        <dbReference type="ARBA" id="ARBA00023043"/>
    </source>
</evidence>
<keyword evidence="2 3" id="KW-0040">ANK repeat</keyword>
<dbReference type="SMART" id="SM00248">
    <property type="entry name" value="ANK"/>
    <property type="match status" value="14"/>
</dbReference>
<dbReference type="SUPFAM" id="SSF52540">
    <property type="entry name" value="P-loop containing nucleoside triphosphate hydrolases"/>
    <property type="match status" value="1"/>
</dbReference>
<reference evidence="6 7" key="1">
    <citation type="journal article" date="2019" name="Microbiol. Resour. Announc.">
        <title>High-quality draft genome sequence of Fusarium oxysporum f. sp. cubense strain 160527, a causal agent of Panama disease.</title>
        <authorList>
            <person name="Asai S."/>
            <person name="Ayukawa Y."/>
            <person name="Gan P."/>
            <person name="Masuda S."/>
            <person name="Komatsu K."/>
            <person name="Shirasu K."/>
            <person name="Arie T."/>
        </authorList>
    </citation>
    <scope>NUCLEOTIDE SEQUENCE [LARGE SCALE GENOMIC DNA]</scope>
    <source>
        <strain evidence="6 7">160527</strain>
    </source>
</reference>
<dbReference type="SUPFAM" id="SSF48403">
    <property type="entry name" value="Ankyrin repeat"/>
    <property type="match status" value="1"/>
</dbReference>
<dbReference type="Pfam" id="PF12796">
    <property type="entry name" value="Ank_2"/>
    <property type="match status" value="3"/>
</dbReference>
<evidence type="ECO:0000313" key="7">
    <source>
        <dbReference type="Proteomes" id="UP000320707"/>
    </source>
</evidence>
<dbReference type="InterPro" id="IPR035994">
    <property type="entry name" value="Nucleoside_phosphorylase_sf"/>
</dbReference>
<dbReference type="Proteomes" id="UP000320707">
    <property type="component" value="Unassembled WGS sequence"/>
</dbReference>
<feature type="compositionally biased region" description="Basic and acidic residues" evidence="4">
    <location>
        <begin position="1"/>
        <end position="11"/>
    </location>
</feature>
<feature type="repeat" description="ANK" evidence="3">
    <location>
        <begin position="1303"/>
        <end position="1327"/>
    </location>
</feature>
<dbReference type="GO" id="GO:0009116">
    <property type="term" value="P:nucleoside metabolic process"/>
    <property type="evidence" value="ECO:0007669"/>
    <property type="project" value="InterPro"/>
</dbReference>
<proteinExistence type="predicted"/>
<dbReference type="PRINTS" id="PR01415">
    <property type="entry name" value="ANKYRIN"/>
</dbReference>
<feature type="repeat" description="ANK" evidence="3">
    <location>
        <begin position="993"/>
        <end position="1025"/>
    </location>
</feature>
<feature type="region of interest" description="Disordered" evidence="4">
    <location>
        <begin position="1"/>
        <end position="29"/>
    </location>
</feature>
<feature type="repeat" description="ANK" evidence="3">
    <location>
        <begin position="1026"/>
        <end position="1058"/>
    </location>
</feature>
<evidence type="ECO:0000313" key="6">
    <source>
        <dbReference type="EMBL" id="TVY77867.1"/>
    </source>
</evidence>
<dbReference type="SUPFAM" id="SSF53167">
    <property type="entry name" value="Purine and uridine phosphorylases"/>
    <property type="match status" value="1"/>
</dbReference>
<dbReference type="Gene3D" id="3.40.50.300">
    <property type="entry name" value="P-loop containing nucleotide triphosphate hydrolases"/>
    <property type="match status" value="1"/>
</dbReference>
<dbReference type="GO" id="GO:0003824">
    <property type="term" value="F:catalytic activity"/>
    <property type="evidence" value="ECO:0007669"/>
    <property type="project" value="InterPro"/>
</dbReference>
<feature type="repeat" description="ANK" evidence="3">
    <location>
        <begin position="1093"/>
        <end position="1126"/>
    </location>
</feature>
<accession>A0A559LSI9</accession>
<evidence type="ECO:0000256" key="3">
    <source>
        <dbReference type="PROSITE-ProRule" id="PRU00023"/>
    </source>
</evidence>
<sequence>MERRRLSHGDDGALPYHAKRRKTSFHQNENEPIHDRYTVAWICALHIEMAAARAMLDEEHVDCPRQANDTNSYVLGGIQNHNVVIACLPTDQYGTNNAASVLSNMRRTFPNIEVGLMVGIGGGVPLKTDIRLGDIVVGVRVMQYDMGKTRKEGFQRTAVPKIPDSSIRTVISNLRSQHELKGSRVPSILRDKMGAYSAYSLPNEPDRLFLSSYHHDASVSSCDECDLSKLETRKMRSSPDPVIYYGGIGSANTVMKYSTERDEIARELDVLCFEMEAAGLMDIMPCLPIRGICDYSDSHKSEEWQRYAAATAAAYAYEFLELWRGDSQISFAEYHQPQPEHTMIPERHEQILKSLDFEQIDARKLTIKAAHSKTCRWFLKHPDYLSWIDPQQTSQHHGFLWIRGKPGAGKSTIMKFIYLESKKKDLEHQSLTASFFFNARGELLEKTVSGMYRSLLLQLFHGFPDLKCVLDDPDLLPRNQSGCPPLNVLKDLLRAAVAKLGQRSFRCFIDALDECDEQQVMDLVEYFEELAEQFTEDNINLRICFSSRHYPYIDIKFGIRIILEEQIGHGSDLESYIKTHLRIKDRPLLAELQEKMLEKAAGVFLWVVLVVDILNKENRRGRLAMKRRLEQVPSGLSDLFKDLLERDTANMEELQLSLLWILLSVRPLKPEEYYHAIWSGLHLEGLADLDMPDADTEDSDDCFSRCVISSSKGLAEITKVKQPKVQFIHESVRDFLVKDKGLHDLWPELGPDWESVGHDRLKLCCYSYFQLVIRKLQIEDSYLVDEHLQQETVTYPFLEYASQSVLHHAGFASNIANQQLFLKNFPASVWKRVVNAFEKHKVRKYTPGAGLLYILADRGHSSLIQTRLKYDANINIPSAEDRYVYPLIAAMAKGYKESVAALLRFSSQDHDEMAILEDLLPNVDAGGSARSPFTWACENGYLGIARVLAERDAQTTNASGKGYPPLMLASKNGHTDIARWLFSRGTNIHESYKKESAIWLATSNGHAETVEFLINVGADPNTCGVKDKPILFLAVEKGNEKVTKLLLEKGASANAKNRRGETALHRAAEMKGSGTTMEKLLSYGAEIDARDAWGHTPLHLAAKIEGSWTIMEALLSYGAEIDARDTLGQTPLMLAMMCASIDEIVFLIGQGADATAQDTESETCLHKAMRRRVKGPLVIVRLLLENGARADARNRSGQTCLHSFAHGKAFIRSTSDLIQLVTSHGTDLNANDNDGNTPLHLMIKYGSVEALLTFADQSGLDLNARNFLGKTPLHAAASLRSPGTEEVAILIRKGADINSLDNKGRTPLDDAMEIGHKKIIQVLVENGGKRGVYLSIMRKSSLF</sequence>
<feature type="repeat" description="ANK" evidence="3">
    <location>
        <begin position="1127"/>
        <end position="1159"/>
    </location>
</feature>
<dbReference type="PROSITE" id="PS50297">
    <property type="entry name" value="ANK_REP_REGION"/>
    <property type="match status" value="9"/>
</dbReference>
<dbReference type="InterPro" id="IPR036770">
    <property type="entry name" value="Ankyrin_rpt-contain_sf"/>
</dbReference>
<gene>
    <name evidence="6" type="ORF">Focb16_v008015</name>
</gene>
<comment type="caution">
    <text evidence="6">The sequence shown here is derived from an EMBL/GenBank/DDBJ whole genome shotgun (WGS) entry which is preliminary data.</text>
</comment>
<protein>
    <submittedName>
        <fullName evidence="6">Ankyrin repeat domain-containing protein 50</fullName>
    </submittedName>
</protein>
<dbReference type="Gene3D" id="3.40.50.1580">
    <property type="entry name" value="Nucleoside phosphorylase domain"/>
    <property type="match status" value="1"/>
</dbReference>
<dbReference type="InterPro" id="IPR002110">
    <property type="entry name" value="Ankyrin_rpt"/>
</dbReference>
<dbReference type="PROSITE" id="PS50088">
    <property type="entry name" value="ANK_REPEAT"/>
    <property type="match status" value="10"/>
</dbReference>
<dbReference type="Pfam" id="PF00023">
    <property type="entry name" value="Ank"/>
    <property type="match status" value="1"/>
</dbReference>
<name>A0A559LSI9_FUSOC</name>
<evidence type="ECO:0000256" key="1">
    <source>
        <dbReference type="ARBA" id="ARBA00022737"/>
    </source>
</evidence>
<dbReference type="PANTHER" id="PTHR24126:SF14">
    <property type="entry name" value="ANK_REP_REGION DOMAIN-CONTAINING PROTEIN"/>
    <property type="match status" value="1"/>
</dbReference>
<feature type="repeat" description="ANK" evidence="3">
    <location>
        <begin position="1160"/>
        <end position="1195"/>
    </location>
</feature>
<feature type="repeat" description="ANK" evidence="3">
    <location>
        <begin position="1234"/>
        <end position="1267"/>
    </location>
</feature>
<organism evidence="6 7">
    <name type="scientific">Fusarium oxysporum f. sp. cubense</name>
    <dbReference type="NCBI Taxonomy" id="61366"/>
    <lineage>
        <taxon>Eukaryota</taxon>
        <taxon>Fungi</taxon>
        <taxon>Dikarya</taxon>
        <taxon>Ascomycota</taxon>
        <taxon>Pezizomycotina</taxon>
        <taxon>Sordariomycetes</taxon>
        <taxon>Hypocreomycetidae</taxon>
        <taxon>Hypocreales</taxon>
        <taxon>Nectriaceae</taxon>
        <taxon>Fusarium</taxon>
        <taxon>Fusarium oxysporum species complex</taxon>
    </lineage>
</organism>
<dbReference type="PANTHER" id="PTHR24126">
    <property type="entry name" value="ANKYRIN REPEAT, PH AND SEC7 DOMAIN CONTAINING PROTEIN SECG-RELATED"/>
    <property type="match status" value="1"/>
</dbReference>
<feature type="domain" description="Nephrocystin 3-like N-terminal" evidence="5">
    <location>
        <begin position="374"/>
        <end position="548"/>
    </location>
</feature>
<feature type="repeat" description="ANK" evidence="3">
    <location>
        <begin position="1268"/>
        <end position="1302"/>
    </location>
</feature>
<dbReference type="InterPro" id="IPR056884">
    <property type="entry name" value="NPHP3-like_N"/>
</dbReference>
<evidence type="ECO:0000259" key="5">
    <source>
        <dbReference type="Pfam" id="PF24883"/>
    </source>
</evidence>
<keyword evidence="1" id="KW-0677">Repeat</keyword>
<dbReference type="InterPro" id="IPR027417">
    <property type="entry name" value="P-loop_NTPase"/>
</dbReference>
<evidence type="ECO:0000256" key="4">
    <source>
        <dbReference type="SAM" id="MobiDB-lite"/>
    </source>
</evidence>
<dbReference type="Gene3D" id="1.25.40.20">
    <property type="entry name" value="Ankyrin repeat-containing domain"/>
    <property type="match status" value="3"/>
</dbReference>
<dbReference type="EMBL" id="SRMI01000002">
    <property type="protein sequence ID" value="TVY77867.1"/>
    <property type="molecule type" value="Genomic_DNA"/>
</dbReference>